<keyword evidence="1" id="KW-0732">Signal</keyword>
<dbReference type="PANTHER" id="PTHR10742:SF398">
    <property type="entry name" value="AMINE OXIDASE DOMAIN-CONTAINING PROTEIN-RELATED"/>
    <property type="match status" value="1"/>
</dbReference>
<dbReference type="Proteomes" id="UP000075880">
    <property type="component" value="Unassembled WGS sequence"/>
</dbReference>
<evidence type="ECO:0000259" key="2">
    <source>
        <dbReference type="Pfam" id="PF01593"/>
    </source>
</evidence>
<evidence type="ECO:0000313" key="4">
    <source>
        <dbReference type="Proteomes" id="UP000075880"/>
    </source>
</evidence>
<dbReference type="InterPro" id="IPR002937">
    <property type="entry name" value="Amino_oxidase"/>
</dbReference>
<dbReference type="EnsemblMetazoa" id="ENSAATROPT004701">
    <property type="protein sequence ID" value="ENSAATROPP004505"/>
    <property type="gene ID" value="ENSAATROPG003742"/>
</dbReference>
<feature type="chain" id="PRO_5042480294" description="Amine oxidase domain-containing protein" evidence="1">
    <location>
        <begin position="23"/>
        <end position="501"/>
    </location>
</feature>
<dbReference type="PANTHER" id="PTHR10742">
    <property type="entry name" value="FLAVIN MONOAMINE OXIDASE"/>
    <property type="match status" value="1"/>
</dbReference>
<keyword evidence="4" id="KW-1185">Reference proteome</keyword>
<protein>
    <recommendedName>
        <fullName evidence="2">Amine oxidase domain-containing protein</fullName>
    </recommendedName>
</protein>
<dbReference type="Gene3D" id="3.50.50.60">
    <property type="entry name" value="FAD/NAD(P)-binding domain"/>
    <property type="match status" value="1"/>
</dbReference>
<reference evidence="3" key="1">
    <citation type="submission" date="2024-04" db="UniProtKB">
        <authorList>
            <consortium name="EnsemblMetazoa"/>
        </authorList>
    </citation>
    <scope>IDENTIFICATION</scope>
    <source>
        <strain evidence="3">EBRO</strain>
    </source>
</reference>
<evidence type="ECO:0000256" key="1">
    <source>
        <dbReference type="SAM" id="SignalP"/>
    </source>
</evidence>
<dbReference type="GO" id="GO:0046592">
    <property type="term" value="F:polyamine oxidase activity"/>
    <property type="evidence" value="ECO:0007669"/>
    <property type="project" value="TreeGrafter"/>
</dbReference>
<name>A0AAG5D0M3_ANOAO</name>
<dbReference type="AlphaFoldDB" id="A0AAG5D0M3"/>
<dbReference type="SUPFAM" id="SSF51905">
    <property type="entry name" value="FAD/NAD(P)-binding domain"/>
    <property type="match status" value="1"/>
</dbReference>
<dbReference type="Gene3D" id="3.90.660.10">
    <property type="match status" value="1"/>
</dbReference>
<feature type="signal peptide" evidence="1">
    <location>
        <begin position="1"/>
        <end position="22"/>
    </location>
</feature>
<proteinExistence type="predicted"/>
<dbReference type="Pfam" id="PF01593">
    <property type="entry name" value="Amino_oxidase"/>
    <property type="match status" value="1"/>
</dbReference>
<feature type="domain" description="Amine oxidase" evidence="2">
    <location>
        <begin position="41"/>
        <end position="497"/>
    </location>
</feature>
<organism evidence="3 4">
    <name type="scientific">Anopheles atroparvus</name>
    <name type="common">European mosquito</name>
    <dbReference type="NCBI Taxonomy" id="41427"/>
    <lineage>
        <taxon>Eukaryota</taxon>
        <taxon>Metazoa</taxon>
        <taxon>Ecdysozoa</taxon>
        <taxon>Arthropoda</taxon>
        <taxon>Hexapoda</taxon>
        <taxon>Insecta</taxon>
        <taxon>Pterygota</taxon>
        <taxon>Neoptera</taxon>
        <taxon>Endopterygota</taxon>
        <taxon>Diptera</taxon>
        <taxon>Nematocera</taxon>
        <taxon>Culicoidea</taxon>
        <taxon>Culicidae</taxon>
        <taxon>Anophelinae</taxon>
        <taxon>Anopheles</taxon>
    </lineage>
</organism>
<dbReference type="InterPro" id="IPR036188">
    <property type="entry name" value="FAD/NAD-bd_sf"/>
</dbReference>
<dbReference type="InterPro" id="IPR050281">
    <property type="entry name" value="Flavin_monoamine_oxidase"/>
</dbReference>
<evidence type="ECO:0000313" key="3">
    <source>
        <dbReference type="EnsemblMetazoa" id="ENSAATROPP004505"/>
    </source>
</evidence>
<dbReference type="SUPFAM" id="SSF54373">
    <property type="entry name" value="FAD-linked reductases, C-terminal domain"/>
    <property type="match status" value="1"/>
</dbReference>
<sequence>MKWMKYVVIVSFISWLIIVIEAVDSTVQPRIIIVGAGAAAIAAASRLYQNGKTNITILEGSQRLGGRIRSTPFGSGVVELGAQWCHGEKNNIVYEMASVYPELLKSSVVMKDAVLMRSNGMLVPDELAVRLMTLAESVVESQERSAFAGSLGEFFTQKYWQKLQTDPAYSDVDRDLAEQFAVFYHNYQRAYNAYDTWNEVAANESDSYVTSEGNQGLAWTSKKGFSVILDIVSGNYPGSVDTTITPVPLDKLIIYGKFVSNIRWTEPKNATAIITTDDGTRYEADHVIVTVSLGVLKENYRTMFTPALPTVNQQAIEGLYFGTVNKIILLFDAPIAEEFPSVLQLLWYESDLQTLRKSDHAWTEAISFINRIDNQPNVVSAWINGAAGRQAELLPEATIVDGVLHVLGIFVKNMRFGKVQAVLRSNWSSDRHFRGSYSSRSMTTEQLNTGAKFLATPLINDSGKPVVLFAGEATNQKRFSTVHGAIESGRREADRLLIFYS</sequence>
<accession>A0AAG5D0M3</accession>